<dbReference type="InterPro" id="IPR002347">
    <property type="entry name" value="SDR_fam"/>
</dbReference>
<feature type="binding site" evidence="10">
    <location>
        <position position="12"/>
    </location>
    <ligand>
        <name>NAD(+)</name>
        <dbReference type="ChEBI" id="CHEBI:57540"/>
    </ligand>
</feature>
<protein>
    <recommendedName>
        <fullName evidence="8">Enoyl-[acyl-carrier-protein] reductase [NADH]</fullName>
        <ecNumber evidence="8">1.3.1.9</ecNumber>
    </recommendedName>
</protein>
<evidence type="ECO:0000256" key="5">
    <source>
        <dbReference type="ARBA" id="ARBA00023002"/>
    </source>
</evidence>
<dbReference type="GO" id="GO:0006633">
    <property type="term" value="P:fatty acid biosynthetic process"/>
    <property type="evidence" value="ECO:0007669"/>
    <property type="project" value="UniProtKB-KW"/>
</dbReference>
<keyword evidence="3 8" id="KW-0444">Lipid biosynthesis</keyword>
<keyword evidence="5 8" id="KW-0560">Oxidoreductase</keyword>
<accession>A0A516R134</accession>
<evidence type="ECO:0000256" key="10">
    <source>
        <dbReference type="PIRSR" id="PIRSR000094-3"/>
    </source>
</evidence>
<evidence type="ECO:0000256" key="4">
    <source>
        <dbReference type="ARBA" id="ARBA00022832"/>
    </source>
</evidence>
<evidence type="ECO:0000256" key="1">
    <source>
        <dbReference type="ARBA" id="ARBA00005189"/>
    </source>
</evidence>
<feature type="binding site" evidence="9">
    <location>
        <position position="94"/>
    </location>
    <ligand>
        <name>substrate</name>
    </ligand>
</feature>
<keyword evidence="7 8" id="KW-0275">Fatty acid biosynthesis</keyword>
<feature type="binding site" evidence="10">
    <location>
        <position position="162"/>
    </location>
    <ligand>
        <name>NAD(+)</name>
        <dbReference type="ChEBI" id="CHEBI:57540"/>
    </ligand>
</feature>
<dbReference type="Proteomes" id="UP000316806">
    <property type="component" value="Chromosome"/>
</dbReference>
<evidence type="ECO:0000256" key="6">
    <source>
        <dbReference type="ARBA" id="ARBA00023098"/>
    </source>
</evidence>
<keyword evidence="6" id="KW-0443">Lipid metabolism</keyword>
<dbReference type="Gene3D" id="3.40.50.720">
    <property type="entry name" value="NAD(P)-binding Rossmann-like Domain"/>
    <property type="match status" value="1"/>
</dbReference>
<dbReference type="PANTHER" id="PTHR43159:SF2">
    <property type="entry name" value="ENOYL-[ACYL-CARRIER-PROTEIN] REDUCTASE [NADH], CHLOROPLASTIC"/>
    <property type="match status" value="1"/>
</dbReference>
<dbReference type="GO" id="GO:0004318">
    <property type="term" value="F:enoyl-[acyl-carrier-protein] reductase (NADH) activity"/>
    <property type="evidence" value="ECO:0007669"/>
    <property type="project" value="UniProtKB-EC"/>
</dbReference>
<evidence type="ECO:0000256" key="3">
    <source>
        <dbReference type="ARBA" id="ARBA00022516"/>
    </source>
</evidence>
<keyword evidence="4" id="KW-0276">Fatty acid metabolism</keyword>
<dbReference type="PIRSF" id="PIRSF000094">
    <property type="entry name" value="Enoyl-ACP_rdct"/>
    <property type="match status" value="1"/>
</dbReference>
<organism evidence="11 12">
    <name type="scientific">Streptomyces spectabilis</name>
    <dbReference type="NCBI Taxonomy" id="68270"/>
    <lineage>
        <taxon>Bacteria</taxon>
        <taxon>Bacillati</taxon>
        <taxon>Actinomycetota</taxon>
        <taxon>Actinomycetes</taxon>
        <taxon>Kitasatosporales</taxon>
        <taxon>Streptomycetaceae</taxon>
        <taxon>Streptomyces</taxon>
    </lineage>
</organism>
<dbReference type="AlphaFoldDB" id="A0A516R134"/>
<dbReference type="NCBIfam" id="NF005908">
    <property type="entry name" value="PRK07889.1"/>
    <property type="match status" value="1"/>
</dbReference>
<sequence length="287" mass="29655">MLLAGKRILVTGVLTESSIAFSAARAAQEQGAEVVLTGFGRGLPVTRLVAKRLPAPCDVLPMDVTRPQDLEAVAAKLARRWGSLDGVVHAAAYAPPSTLSGGFLTAGWEDVAQAFHVSTYSFAAFGRVFGPLLARSDSGALVGLDFDAERAWPGYDWMGVAKAGLESCCRYLARELGRDGTRVNLVAAGPLNTVAAKSLDGFALSEQLWPRLAPLGWDVTDAVPVGRVVCALLSDWLPAMTGEVLHCDGGAHAIGAPPAEAAPALPAASAADDGTARLRDLSGAGVA</sequence>
<name>A0A516R134_STRST</name>
<dbReference type="InterPro" id="IPR036291">
    <property type="entry name" value="NAD(P)-bd_dom_sf"/>
</dbReference>
<comment type="catalytic activity">
    <reaction evidence="8">
        <text>a 2,3-saturated acyl-[ACP] + NAD(+) = a (2E)-enoyl-[ACP] + NADH + H(+)</text>
        <dbReference type="Rhea" id="RHEA:10240"/>
        <dbReference type="Rhea" id="RHEA-COMP:9925"/>
        <dbReference type="Rhea" id="RHEA-COMP:9926"/>
        <dbReference type="ChEBI" id="CHEBI:15378"/>
        <dbReference type="ChEBI" id="CHEBI:57540"/>
        <dbReference type="ChEBI" id="CHEBI:57945"/>
        <dbReference type="ChEBI" id="CHEBI:78784"/>
        <dbReference type="ChEBI" id="CHEBI:78785"/>
        <dbReference type="EC" id="1.3.1.9"/>
    </reaction>
</comment>
<comment type="pathway">
    <text evidence="1">Lipid metabolism.</text>
</comment>
<evidence type="ECO:0000256" key="9">
    <source>
        <dbReference type="PIRSR" id="PIRSR000094-2"/>
    </source>
</evidence>
<dbReference type="UniPathway" id="UPA00915"/>
<dbReference type="EC" id="1.3.1.9" evidence="8"/>
<gene>
    <name evidence="11" type="primary">fabI</name>
    <name evidence="11" type="ORF">FH965_01305</name>
</gene>
<evidence type="ECO:0000256" key="8">
    <source>
        <dbReference type="PIRNR" id="PIRNR000094"/>
    </source>
</evidence>
<reference evidence="11 12" key="1">
    <citation type="journal article" date="2019" name="J. Ind. Microbiol. Biotechnol.">
        <title>The complete genomic sequence of Streptomyces spectabilis NRRL-2792 and identification of secondary metabolite biosynthetic gene clusters.</title>
        <authorList>
            <person name="Sinha A."/>
            <person name="Phillips-Salemka S."/>
            <person name="Niraula T.A."/>
            <person name="Short K.A."/>
            <person name="Niraula N.P."/>
        </authorList>
    </citation>
    <scope>NUCLEOTIDE SEQUENCE [LARGE SCALE GENOMIC DNA]</scope>
    <source>
        <strain evidence="11 12">NRRL 2792</strain>
    </source>
</reference>
<proteinExistence type="inferred from homology"/>
<comment type="similarity">
    <text evidence="2 8">Belongs to the short-chain dehydrogenases/reductases (SDR) family. FabI subfamily.</text>
</comment>
<evidence type="ECO:0000313" key="11">
    <source>
        <dbReference type="EMBL" id="QDQ09369.1"/>
    </source>
</evidence>
<feature type="binding site" evidence="10">
    <location>
        <begin position="63"/>
        <end position="64"/>
    </location>
    <ligand>
        <name>NAD(+)</name>
        <dbReference type="ChEBI" id="CHEBI:57540"/>
    </ligand>
</feature>
<keyword evidence="8 10" id="KW-0520">NAD</keyword>
<dbReference type="PANTHER" id="PTHR43159">
    <property type="entry name" value="ENOYL-[ACYL-CARRIER-PROTEIN] REDUCTASE"/>
    <property type="match status" value="1"/>
</dbReference>
<dbReference type="EMBL" id="CP040916">
    <property type="protein sequence ID" value="QDQ09369.1"/>
    <property type="molecule type" value="Genomic_DNA"/>
</dbReference>
<dbReference type="Pfam" id="PF13561">
    <property type="entry name" value="adh_short_C2"/>
    <property type="match status" value="1"/>
</dbReference>
<dbReference type="RefSeq" id="WP_144000947.1">
    <property type="nucleotide sequence ID" value="NZ_CP040916.1"/>
</dbReference>
<evidence type="ECO:0000256" key="7">
    <source>
        <dbReference type="ARBA" id="ARBA00023160"/>
    </source>
</evidence>
<dbReference type="PRINTS" id="PR00081">
    <property type="entry name" value="GDHRDH"/>
</dbReference>
<evidence type="ECO:0000313" key="12">
    <source>
        <dbReference type="Proteomes" id="UP000316806"/>
    </source>
</evidence>
<dbReference type="SUPFAM" id="SSF51735">
    <property type="entry name" value="NAD(P)-binding Rossmann-fold domains"/>
    <property type="match status" value="1"/>
</dbReference>
<dbReference type="InterPro" id="IPR014358">
    <property type="entry name" value="Enoyl-ACP_Rdtase_NADH"/>
</dbReference>
<feature type="binding site" evidence="10">
    <location>
        <begin position="18"/>
        <end position="19"/>
    </location>
    <ligand>
        <name>NAD(+)</name>
        <dbReference type="ChEBI" id="CHEBI:57540"/>
    </ligand>
</feature>
<evidence type="ECO:0000256" key="2">
    <source>
        <dbReference type="ARBA" id="ARBA00009233"/>
    </source>
</evidence>